<feature type="region of interest" description="Disordered" evidence="1">
    <location>
        <begin position="150"/>
        <end position="192"/>
    </location>
</feature>
<keyword evidence="2" id="KW-0812">Transmembrane</keyword>
<evidence type="ECO:0000313" key="3">
    <source>
        <dbReference type="EMBL" id="GJT70751.1"/>
    </source>
</evidence>
<dbReference type="EMBL" id="BQNB010018106">
    <property type="protein sequence ID" value="GJT70751.1"/>
    <property type="molecule type" value="Genomic_DNA"/>
</dbReference>
<reference evidence="3" key="2">
    <citation type="submission" date="2022-01" db="EMBL/GenBank/DDBJ databases">
        <authorList>
            <person name="Yamashiro T."/>
            <person name="Shiraishi A."/>
            <person name="Satake H."/>
            <person name="Nakayama K."/>
        </authorList>
    </citation>
    <scope>NUCLEOTIDE SEQUENCE</scope>
</reference>
<gene>
    <name evidence="3" type="ORF">Tco_1030037</name>
</gene>
<evidence type="ECO:0000256" key="2">
    <source>
        <dbReference type="SAM" id="Phobius"/>
    </source>
</evidence>
<feature type="compositionally biased region" description="Low complexity" evidence="1">
    <location>
        <begin position="420"/>
        <end position="432"/>
    </location>
</feature>
<evidence type="ECO:0000313" key="4">
    <source>
        <dbReference type="Proteomes" id="UP001151760"/>
    </source>
</evidence>
<keyword evidence="4" id="KW-1185">Reference proteome</keyword>
<reference evidence="3" key="1">
    <citation type="journal article" date="2022" name="Int. J. Mol. Sci.">
        <title>Draft Genome of Tanacetum Coccineum: Genomic Comparison of Closely Related Tanacetum-Family Plants.</title>
        <authorList>
            <person name="Yamashiro T."/>
            <person name="Shiraishi A."/>
            <person name="Nakayama K."/>
            <person name="Satake H."/>
        </authorList>
    </citation>
    <scope>NUCLEOTIDE SEQUENCE</scope>
</reference>
<feature type="transmembrane region" description="Helical" evidence="2">
    <location>
        <begin position="804"/>
        <end position="826"/>
    </location>
</feature>
<evidence type="ECO:0000256" key="1">
    <source>
        <dbReference type="SAM" id="MobiDB-lite"/>
    </source>
</evidence>
<proteinExistence type="predicted"/>
<comment type="caution">
    <text evidence="3">The sequence shown here is derived from an EMBL/GenBank/DDBJ whole genome shotgun (WGS) entry which is preliminary data.</text>
</comment>
<accession>A0ABQ5G5N6</accession>
<dbReference type="Proteomes" id="UP001151760">
    <property type="component" value="Unassembled WGS sequence"/>
</dbReference>
<protein>
    <submittedName>
        <fullName evidence="3">Uncharacterized protein</fullName>
    </submittedName>
</protein>
<feature type="region of interest" description="Disordered" evidence="1">
    <location>
        <begin position="344"/>
        <end position="443"/>
    </location>
</feature>
<feature type="compositionally biased region" description="Polar residues" evidence="1">
    <location>
        <begin position="360"/>
        <end position="373"/>
    </location>
</feature>
<organism evidence="3 4">
    <name type="scientific">Tanacetum coccineum</name>
    <dbReference type="NCBI Taxonomy" id="301880"/>
    <lineage>
        <taxon>Eukaryota</taxon>
        <taxon>Viridiplantae</taxon>
        <taxon>Streptophyta</taxon>
        <taxon>Embryophyta</taxon>
        <taxon>Tracheophyta</taxon>
        <taxon>Spermatophyta</taxon>
        <taxon>Magnoliopsida</taxon>
        <taxon>eudicotyledons</taxon>
        <taxon>Gunneridae</taxon>
        <taxon>Pentapetalae</taxon>
        <taxon>asterids</taxon>
        <taxon>campanulids</taxon>
        <taxon>Asterales</taxon>
        <taxon>Asteraceae</taxon>
        <taxon>Asteroideae</taxon>
        <taxon>Anthemideae</taxon>
        <taxon>Anthemidinae</taxon>
        <taxon>Tanacetum</taxon>
    </lineage>
</organism>
<name>A0ABQ5G5N6_9ASTR</name>
<keyword evidence="2" id="KW-1133">Transmembrane helix</keyword>
<keyword evidence="2" id="KW-0472">Membrane</keyword>
<sequence length="863" mass="95026">MLTLTLWNPLSLVPNLGLTTILSLRTLIFSFPWKMTPLMVISIGVTCSADDAPTPTADAAGRAEDPGLLTALSAKIDRCMGRIDSLETELGTSKKVMGGAILTLVSRVKKLEKTVKQLRTTRLVGDVPASEGDVDIQDDVDLDGLSRMASAALGPDHTAVPSENVEEREEEEVPLRPPLSAGPSVTADKGKAPMPDLDIPAEFLAKDAQARKRFEEEQASERLVQQLQAEDLVQEDLPNVSEERAKELDDLILRMTETDWNGRSEPGRFYGSSSQGKHLKKSEVTQLMRNLVKNQWCAAHNGTITMKDVKAMNQKQLVEEYEYICRRLEKDRLLSAQYNLFRPKPVITEPPSKRQRVERATSQPASVPAATTHTADDPDSAGGGTSNPAGSAFGAPVSDSTVPTPAAMDSAGSHHESGVSPFADSADSSSPSNIGVSRVAADPDSDDDVLAEIIFRGKSISGDGVVFVDTLPDDEIVDPRVKVETVSDYASSPPRSRRKHRGVRSDDFLWDKPVEDFFSSESESDDDMDNYIPLFVCALKIGRLCLPTGGGATYYHVYYQENRRQKSFIYLKQLLPHVYREDLLLLRRRMNRYFRLNPDVDVGLDLWRDVNLLCQSLHSDDVEDFWRTQDEWIVSSWQLYPKSSVHVLDLTNGKTVYMFVDKVYPIRATLLERMLRHRLTVPPSYCRDVVVAGNIIQTVQDGLRQAYECLASAPIACTARQMVFSSPWLTAKKESGSPLQTALVCNSNPLIALLFFDHATSFDSAVHRVHAVSFDAAVLDTAAPVSAACGYIVSAGIYDAAGSSVLAVFINICCILCFCCHSILLLREDLSRNLELTESTPIVPADYVSAGHVLVSADRDRIC</sequence>